<dbReference type="OrthoDB" id="9770793at2"/>
<proteinExistence type="predicted"/>
<organism evidence="1 2">
    <name type="scientific">Paenibacillus lutrae</name>
    <dbReference type="NCBI Taxonomy" id="2078573"/>
    <lineage>
        <taxon>Bacteria</taxon>
        <taxon>Bacillati</taxon>
        <taxon>Bacillota</taxon>
        <taxon>Bacilli</taxon>
        <taxon>Bacillales</taxon>
        <taxon>Paenibacillaceae</taxon>
        <taxon>Paenibacillus</taxon>
    </lineage>
</organism>
<dbReference type="Proteomes" id="UP000490800">
    <property type="component" value="Unassembled WGS sequence"/>
</dbReference>
<dbReference type="Pfam" id="PF06089">
    <property type="entry name" value="Asparaginase_II"/>
    <property type="match status" value="1"/>
</dbReference>
<dbReference type="EMBL" id="RHLK01000003">
    <property type="protein sequence ID" value="MVO99248.1"/>
    <property type="molecule type" value="Genomic_DNA"/>
</dbReference>
<dbReference type="InterPro" id="IPR010349">
    <property type="entry name" value="Asparaginase_II"/>
</dbReference>
<dbReference type="PANTHER" id="PTHR42110:SF1">
    <property type="entry name" value="L-ASPARAGINASE, PUTATIVE (AFU_ORTHOLOGUE AFUA_3G11890)-RELATED"/>
    <property type="match status" value="1"/>
</dbReference>
<sequence>MVQSASASSAVIARVDRGPITESIHRGHIAVVNNEGRLLHSLGDPQAVTFARSTAKLIQALPVLESGAASDFGLSDQEIALICASHNGEPAHVQTARSLLAKAGADPGDLQCGAHFPFHRPTAKRMKEEGEAPTPLHNNCSGKHAGMLTLAAKLGQSADNYMSPDHPVQREMLLAVADMAGLAPEDIPLGTDGCGVPVFGLAIDRLALAYARLGKPYGLPAARTEACGRIIGAIRREPAYLAGEDRFDTQLIEATGGRIIGKMGAEGLFALTVPEESLGLVLKIEDGAQRALYCAVLEALNQLGLLRPSELKALAAFREPKVTNWRGTEVGVIRPDFRLS</sequence>
<name>A0A7X3FGD7_9BACL</name>
<protein>
    <submittedName>
        <fullName evidence="1">Asparaginase</fullName>
    </submittedName>
</protein>
<keyword evidence="2" id="KW-1185">Reference proteome</keyword>
<accession>A0A7X3FGD7</accession>
<dbReference type="RefSeq" id="WP_157334136.1">
    <property type="nucleotide sequence ID" value="NZ_RHLK01000003.1"/>
</dbReference>
<reference evidence="1 2" key="1">
    <citation type="journal article" date="2019" name="Microorganisms">
        <title>Paenibacillus lutrae sp. nov., A Chitinolytic Species Isolated from A River Otter in Castril Natural Park, Granada, Spain.</title>
        <authorList>
            <person name="Rodriguez M."/>
            <person name="Reina J.C."/>
            <person name="Bejar V."/>
            <person name="Llamas I."/>
        </authorList>
    </citation>
    <scope>NUCLEOTIDE SEQUENCE [LARGE SCALE GENOMIC DNA]</scope>
    <source>
        <strain evidence="1 2">N10</strain>
    </source>
</reference>
<dbReference type="PANTHER" id="PTHR42110">
    <property type="entry name" value="L-ASPARAGINASE, PUTATIVE (AFU_ORTHOLOGUE AFUA_3G11890)-RELATED"/>
    <property type="match status" value="1"/>
</dbReference>
<comment type="caution">
    <text evidence="1">The sequence shown here is derived from an EMBL/GenBank/DDBJ whole genome shotgun (WGS) entry which is preliminary data.</text>
</comment>
<dbReference type="AlphaFoldDB" id="A0A7X3FGD7"/>
<gene>
    <name evidence="1" type="ORF">EDM21_06855</name>
</gene>
<evidence type="ECO:0000313" key="1">
    <source>
        <dbReference type="EMBL" id="MVO99248.1"/>
    </source>
</evidence>
<evidence type="ECO:0000313" key="2">
    <source>
        <dbReference type="Proteomes" id="UP000490800"/>
    </source>
</evidence>